<dbReference type="PANTHER" id="PTHR39431:SF1">
    <property type="entry name" value="FRPA_C-RELATED PROTEIN"/>
    <property type="match status" value="1"/>
</dbReference>
<dbReference type="AlphaFoldDB" id="A0A975IZU1"/>
<evidence type="ECO:0000313" key="3">
    <source>
        <dbReference type="Proteomes" id="UP000676169"/>
    </source>
</evidence>
<accession>A0A975IZU1</accession>
<dbReference type="PANTHER" id="PTHR39431">
    <property type="entry name" value="FRPA/C-RELATED PROTEIN"/>
    <property type="match status" value="1"/>
</dbReference>
<dbReference type="Proteomes" id="UP000676169">
    <property type="component" value="Chromosome"/>
</dbReference>
<dbReference type="EMBL" id="CP073100">
    <property type="protein sequence ID" value="QUE51463.1"/>
    <property type="molecule type" value="Genomic_DNA"/>
</dbReference>
<protein>
    <recommendedName>
        <fullName evidence="4">EF-hand domain-containing protein</fullName>
    </recommendedName>
</protein>
<evidence type="ECO:0000313" key="2">
    <source>
        <dbReference type="EMBL" id="QUE51463.1"/>
    </source>
</evidence>
<dbReference type="InterPro" id="IPR018247">
    <property type="entry name" value="EF_Hand_1_Ca_BS"/>
</dbReference>
<sequence length="440" mass="48005">MKFRVLLLLLLAVRSASAMFMPPKLVPMETLEKNASAYTAAHPAEANGWYVSARIHYLAFVSKSAALATVGSGQDENGLPLLYRGYGTKIDRTIEMQREAQLRALKKMGLDEVPMDDRHSTYLEAYDAAVAEMRAANWTPPVPAPEELLRHVRQALADFDKALSLAPDNALYQLGKASLLQQYADEQPALEKAGLKDLPAVEPVDGRAAAFYKAFVLAKTKDAASKSLPLLGISDLVSHEAGEAYLKLLPGGDKVEEVRVHLDKLNALPMGPITPIVFSMDREVSSIGALLEPGLKVTFDLAGFGRADAWPWVKPGTSLLVWDPAGEANIRDGKQLFGTYTWGIFWENGFRALAMLDDNHDGVLSGRELEGLAAWNDTDGDGVSSKKEVVPLSNLHIRSIATHENGSEGIHPWNLEGLGLEDGTTRPLWDWTTNGVSPER</sequence>
<name>A0A975IZU1_9BACT</name>
<keyword evidence="1" id="KW-0732">Signal</keyword>
<proteinExistence type="predicted"/>
<dbReference type="RefSeq" id="WP_211631602.1">
    <property type="nucleotide sequence ID" value="NZ_CP073100.1"/>
</dbReference>
<reference evidence="2" key="1">
    <citation type="submission" date="2021-04" db="EMBL/GenBank/DDBJ databases">
        <title>Luteolibacter sp. 32A isolated from the skin of an Anderson's salamander (Ambystoma andersonii).</title>
        <authorList>
            <person name="Spergser J."/>
            <person name="Busse H.-J."/>
        </authorList>
    </citation>
    <scope>NUCLEOTIDE SEQUENCE</scope>
    <source>
        <strain evidence="2">32A</strain>
    </source>
</reference>
<keyword evidence="3" id="KW-1185">Reference proteome</keyword>
<organism evidence="2 3">
    <name type="scientific">Luteolibacter ambystomatis</name>
    <dbReference type="NCBI Taxonomy" id="2824561"/>
    <lineage>
        <taxon>Bacteria</taxon>
        <taxon>Pseudomonadati</taxon>
        <taxon>Verrucomicrobiota</taxon>
        <taxon>Verrucomicrobiia</taxon>
        <taxon>Verrucomicrobiales</taxon>
        <taxon>Verrucomicrobiaceae</taxon>
        <taxon>Luteolibacter</taxon>
    </lineage>
</organism>
<feature type="signal peptide" evidence="1">
    <location>
        <begin position="1"/>
        <end position="18"/>
    </location>
</feature>
<evidence type="ECO:0000256" key="1">
    <source>
        <dbReference type="SAM" id="SignalP"/>
    </source>
</evidence>
<dbReference type="PROSITE" id="PS00018">
    <property type="entry name" value="EF_HAND_1"/>
    <property type="match status" value="1"/>
</dbReference>
<gene>
    <name evidence="2" type="ORF">KBB96_00860</name>
</gene>
<dbReference type="KEGG" id="lamb:KBB96_00860"/>
<evidence type="ECO:0008006" key="4">
    <source>
        <dbReference type="Google" id="ProtNLM"/>
    </source>
</evidence>
<feature type="chain" id="PRO_5037883002" description="EF-hand domain-containing protein" evidence="1">
    <location>
        <begin position="19"/>
        <end position="440"/>
    </location>
</feature>